<protein>
    <recommendedName>
        <fullName evidence="9">Sigma-70 family RNA polymerase sigma factor</fullName>
    </recommendedName>
</protein>
<dbReference type="OrthoDB" id="9150024at2"/>
<feature type="domain" description="RNA polymerase sigma factor 70 region 4 type 2" evidence="6">
    <location>
        <begin position="128"/>
        <end position="179"/>
    </location>
</feature>
<proteinExistence type="inferred from homology"/>
<comment type="caution">
    <text evidence="7">The sequence shown here is derived from an EMBL/GenBank/DDBJ whole genome shotgun (WGS) entry which is preliminary data.</text>
</comment>
<dbReference type="SUPFAM" id="SSF88946">
    <property type="entry name" value="Sigma2 domain of RNA polymerase sigma factors"/>
    <property type="match status" value="1"/>
</dbReference>
<dbReference type="Proteomes" id="UP000223913">
    <property type="component" value="Unassembled WGS sequence"/>
</dbReference>
<evidence type="ECO:0000256" key="2">
    <source>
        <dbReference type="ARBA" id="ARBA00023015"/>
    </source>
</evidence>
<sequence length="200" mass="24138">MQPEDKHSDLELWAQLKKGDERALSRLFTHYVEHLYSYGFMLCRDRELVEDLIQDIFLHLWRRRRKLADVKNVESYLMITLRNRIHDVFRSQSRLRTLRAEQSVSSEQEISVEEKWLESEQKDLKKAAAHRALNDLPDRMRQAVYLRYFEGFEYADIAEIMNIRPQVAVNMVFRATQKLRSNYKRYSGWFFWLLIFTALG</sequence>
<keyword evidence="3" id="KW-0731">Sigma factor</keyword>
<dbReference type="Pfam" id="PF04542">
    <property type="entry name" value="Sigma70_r2"/>
    <property type="match status" value="1"/>
</dbReference>
<evidence type="ECO:0000313" key="7">
    <source>
        <dbReference type="EMBL" id="PHN07889.1"/>
    </source>
</evidence>
<dbReference type="Pfam" id="PF08281">
    <property type="entry name" value="Sigma70_r4_2"/>
    <property type="match status" value="1"/>
</dbReference>
<dbReference type="RefSeq" id="WP_099148678.1">
    <property type="nucleotide sequence ID" value="NZ_PDUD01000004.1"/>
</dbReference>
<dbReference type="SUPFAM" id="SSF88659">
    <property type="entry name" value="Sigma3 and sigma4 domains of RNA polymerase sigma factors"/>
    <property type="match status" value="1"/>
</dbReference>
<dbReference type="InterPro" id="IPR007627">
    <property type="entry name" value="RNA_pol_sigma70_r2"/>
</dbReference>
<dbReference type="GO" id="GO:0006352">
    <property type="term" value="P:DNA-templated transcription initiation"/>
    <property type="evidence" value="ECO:0007669"/>
    <property type="project" value="InterPro"/>
</dbReference>
<accession>A0A2D0NI84</accession>
<evidence type="ECO:0000259" key="6">
    <source>
        <dbReference type="Pfam" id="PF08281"/>
    </source>
</evidence>
<dbReference type="NCBIfam" id="TIGR02937">
    <property type="entry name" value="sigma70-ECF"/>
    <property type="match status" value="1"/>
</dbReference>
<dbReference type="PANTHER" id="PTHR43133:SF46">
    <property type="entry name" value="RNA POLYMERASE SIGMA-70 FACTOR ECF SUBFAMILY"/>
    <property type="match status" value="1"/>
</dbReference>
<dbReference type="InterPro" id="IPR013249">
    <property type="entry name" value="RNA_pol_sigma70_r4_t2"/>
</dbReference>
<dbReference type="GO" id="GO:0016987">
    <property type="term" value="F:sigma factor activity"/>
    <property type="evidence" value="ECO:0007669"/>
    <property type="project" value="UniProtKB-KW"/>
</dbReference>
<keyword evidence="8" id="KW-1185">Reference proteome</keyword>
<dbReference type="AlphaFoldDB" id="A0A2D0NI84"/>
<dbReference type="CDD" id="cd06171">
    <property type="entry name" value="Sigma70_r4"/>
    <property type="match status" value="1"/>
</dbReference>
<evidence type="ECO:0000259" key="5">
    <source>
        <dbReference type="Pfam" id="PF04542"/>
    </source>
</evidence>
<evidence type="ECO:0000313" key="8">
    <source>
        <dbReference type="Proteomes" id="UP000223913"/>
    </source>
</evidence>
<dbReference type="InterPro" id="IPR039425">
    <property type="entry name" value="RNA_pol_sigma-70-like"/>
</dbReference>
<dbReference type="GO" id="GO:0003677">
    <property type="term" value="F:DNA binding"/>
    <property type="evidence" value="ECO:0007669"/>
    <property type="project" value="InterPro"/>
</dbReference>
<keyword evidence="2" id="KW-0805">Transcription regulation</keyword>
<evidence type="ECO:0000256" key="3">
    <source>
        <dbReference type="ARBA" id="ARBA00023082"/>
    </source>
</evidence>
<evidence type="ECO:0000256" key="4">
    <source>
        <dbReference type="ARBA" id="ARBA00023163"/>
    </source>
</evidence>
<name>A0A2D0NI84_FLAN2</name>
<reference evidence="7 8" key="1">
    <citation type="submission" date="2017-10" db="EMBL/GenBank/DDBJ databases">
        <title>The draft genome sequence of Lewinella nigricans NBRC 102662.</title>
        <authorList>
            <person name="Wang K."/>
        </authorList>
    </citation>
    <scope>NUCLEOTIDE SEQUENCE [LARGE SCALE GENOMIC DNA]</scope>
    <source>
        <strain evidence="7 8">NBRC 102662</strain>
    </source>
</reference>
<dbReference type="InterPro" id="IPR036388">
    <property type="entry name" value="WH-like_DNA-bd_sf"/>
</dbReference>
<organism evidence="7 8">
    <name type="scientific">Flavilitoribacter nigricans (strain ATCC 23147 / DSM 23189 / NBRC 102662 / NCIMB 1420 / SS-2)</name>
    <name type="common">Lewinella nigricans</name>
    <dbReference type="NCBI Taxonomy" id="1122177"/>
    <lineage>
        <taxon>Bacteria</taxon>
        <taxon>Pseudomonadati</taxon>
        <taxon>Bacteroidota</taxon>
        <taxon>Saprospiria</taxon>
        <taxon>Saprospirales</taxon>
        <taxon>Lewinellaceae</taxon>
        <taxon>Flavilitoribacter</taxon>
    </lineage>
</organism>
<dbReference type="Gene3D" id="1.10.10.10">
    <property type="entry name" value="Winged helix-like DNA-binding domain superfamily/Winged helix DNA-binding domain"/>
    <property type="match status" value="1"/>
</dbReference>
<keyword evidence="4" id="KW-0804">Transcription</keyword>
<dbReference type="Gene3D" id="1.10.1740.10">
    <property type="match status" value="1"/>
</dbReference>
<evidence type="ECO:0008006" key="9">
    <source>
        <dbReference type="Google" id="ProtNLM"/>
    </source>
</evidence>
<evidence type="ECO:0000256" key="1">
    <source>
        <dbReference type="ARBA" id="ARBA00010641"/>
    </source>
</evidence>
<dbReference type="InterPro" id="IPR014284">
    <property type="entry name" value="RNA_pol_sigma-70_dom"/>
</dbReference>
<dbReference type="PANTHER" id="PTHR43133">
    <property type="entry name" value="RNA POLYMERASE ECF-TYPE SIGMA FACTO"/>
    <property type="match status" value="1"/>
</dbReference>
<dbReference type="InterPro" id="IPR013325">
    <property type="entry name" value="RNA_pol_sigma_r2"/>
</dbReference>
<feature type="domain" description="RNA polymerase sigma-70 region 2" evidence="5">
    <location>
        <begin position="27"/>
        <end position="94"/>
    </location>
</feature>
<dbReference type="InterPro" id="IPR013324">
    <property type="entry name" value="RNA_pol_sigma_r3/r4-like"/>
</dbReference>
<dbReference type="EMBL" id="PDUD01000004">
    <property type="protein sequence ID" value="PHN07889.1"/>
    <property type="molecule type" value="Genomic_DNA"/>
</dbReference>
<comment type="similarity">
    <text evidence="1">Belongs to the sigma-70 factor family. ECF subfamily.</text>
</comment>
<gene>
    <name evidence="7" type="ORF">CRP01_03815</name>
</gene>